<dbReference type="PRINTS" id="PR00980">
    <property type="entry name" value="TRNASYNTHALA"/>
</dbReference>
<dbReference type="EC" id="6.1.1.7" evidence="2"/>
<evidence type="ECO:0000256" key="11">
    <source>
        <dbReference type="ARBA" id="ARBA00022917"/>
    </source>
</evidence>
<dbReference type="FunFam" id="2.40.30.130:FF:000001">
    <property type="entry name" value="Alanine--tRNA ligase"/>
    <property type="match status" value="1"/>
</dbReference>
<dbReference type="CDD" id="cd00673">
    <property type="entry name" value="AlaRS_core"/>
    <property type="match status" value="1"/>
</dbReference>
<dbReference type="Gene3D" id="3.10.310.40">
    <property type="match status" value="1"/>
</dbReference>
<keyword evidence="13" id="KW-0175">Coiled coil</keyword>
<dbReference type="Gene3D" id="3.30.980.10">
    <property type="entry name" value="Threonyl-trna Synthetase, Chain A, domain 2"/>
    <property type="match status" value="1"/>
</dbReference>
<evidence type="ECO:0000256" key="13">
    <source>
        <dbReference type="SAM" id="Coils"/>
    </source>
</evidence>
<dbReference type="InterPro" id="IPR023033">
    <property type="entry name" value="Ala_tRNA_ligase_euk/bac"/>
</dbReference>
<dbReference type="SUPFAM" id="SSF55186">
    <property type="entry name" value="ThrRS/AlaRS common domain"/>
    <property type="match status" value="1"/>
</dbReference>
<evidence type="ECO:0000256" key="6">
    <source>
        <dbReference type="ARBA" id="ARBA00022723"/>
    </source>
</evidence>
<evidence type="ECO:0000256" key="1">
    <source>
        <dbReference type="ARBA" id="ARBA00008226"/>
    </source>
</evidence>
<evidence type="ECO:0000259" key="14">
    <source>
        <dbReference type="PROSITE" id="PS50860"/>
    </source>
</evidence>
<dbReference type="InterPro" id="IPR018165">
    <property type="entry name" value="Ala-tRNA-synth_IIc_core"/>
</dbReference>
<feature type="coiled-coil region" evidence="13">
    <location>
        <begin position="737"/>
        <end position="764"/>
    </location>
</feature>
<keyword evidence="11" id="KW-0648">Protein biosynthesis</keyword>
<evidence type="ECO:0000256" key="8">
    <source>
        <dbReference type="ARBA" id="ARBA00022833"/>
    </source>
</evidence>
<dbReference type="SUPFAM" id="SSF55681">
    <property type="entry name" value="Class II aaRS and biotin synthetases"/>
    <property type="match status" value="1"/>
</dbReference>
<dbReference type="FunFam" id="3.10.310.40:FF:000001">
    <property type="entry name" value="Alanine--tRNA ligase"/>
    <property type="match status" value="1"/>
</dbReference>
<dbReference type="NCBIfam" id="TIGR00344">
    <property type="entry name" value="alaS"/>
    <property type="match status" value="1"/>
</dbReference>
<dbReference type="HAMAP" id="MF_00036_B">
    <property type="entry name" value="Ala_tRNA_synth_B"/>
    <property type="match status" value="1"/>
</dbReference>
<evidence type="ECO:0000256" key="5">
    <source>
        <dbReference type="ARBA" id="ARBA00022598"/>
    </source>
</evidence>
<organism evidence="15">
    <name type="scientific">marine metagenome</name>
    <dbReference type="NCBI Taxonomy" id="408172"/>
    <lineage>
        <taxon>unclassified sequences</taxon>
        <taxon>metagenomes</taxon>
        <taxon>ecological metagenomes</taxon>
    </lineage>
</organism>
<proteinExistence type="inferred from homology"/>
<evidence type="ECO:0000256" key="4">
    <source>
        <dbReference type="ARBA" id="ARBA00022555"/>
    </source>
</evidence>
<dbReference type="InterPro" id="IPR002318">
    <property type="entry name" value="Ala-tRNA-lgiase_IIc"/>
</dbReference>
<evidence type="ECO:0000313" key="15">
    <source>
        <dbReference type="EMBL" id="SUZ60935.1"/>
    </source>
</evidence>
<keyword evidence="8" id="KW-0862">Zinc</keyword>
<comment type="similarity">
    <text evidence="1">Belongs to the class-II aminoacyl-tRNA synthetase family.</text>
</comment>
<feature type="domain" description="Alanyl-transfer RNA synthetases family profile" evidence="14">
    <location>
        <begin position="1"/>
        <end position="714"/>
    </location>
</feature>
<evidence type="ECO:0000256" key="7">
    <source>
        <dbReference type="ARBA" id="ARBA00022741"/>
    </source>
</evidence>
<dbReference type="InterPro" id="IPR003156">
    <property type="entry name" value="DHHA1_dom"/>
</dbReference>
<evidence type="ECO:0000256" key="2">
    <source>
        <dbReference type="ARBA" id="ARBA00013168"/>
    </source>
</evidence>
<dbReference type="GO" id="GO:0004813">
    <property type="term" value="F:alanine-tRNA ligase activity"/>
    <property type="evidence" value="ECO:0007669"/>
    <property type="project" value="UniProtKB-EC"/>
</dbReference>
<dbReference type="AlphaFoldDB" id="A0A381P1W8"/>
<keyword evidence="9" id="KW-0067">ATP-binding</keyword>
<sequence length="884" mass="97816">MTSDEIREAFLKYFEDKGHLRVQSSSLIPVGDPTLLLTIAGMNQFKPYFSGQQTPPRQRLTSAQKCFRTPDIDIVGDATHNTLFEMLGNFSIGDYFKNEAIEYALEFLTGKLNLPEEKFYITIHHTDDEAQEIWENIGVPKERIYRFGDEDNWWGPPIHGSEGPCGPCSELHYDFGSDRGCLKNDCAPNCENLMSTGEKCTRFVELWNLVFMQYYHHPDGTREKLPAPSIDTGMGLERATIVMQDVETMYETDIFASLIAQVCSISGHKYGEDLETDYAIRAIAEHTRSSTFLTADGVVPGNEGRGYVLRRVIRRAIRLARKLGLEESFMSPIAESVIVKMKATYPELYNHKEFILSVLKLEEERFQQAFENGFTMLEEAMENSSTLEGDLVFKLWDTYGFPVEMTQEIGAERNITVDMTGFEKEMEAQKNRARSHAQFDGDHARVRLYEELGVGNTNFTGYETLNGKSVVVGLISMGLSVTEVSQGEELQLVLRETPFYAEGGGQVGDGGTIGNSECEIAVHDTKEVIPGLIVHYGILSKGTISIGDTVQSHVDPIRRDDTARNHTATHMLHAALRHVLGPHVRQAGSLVTASRLRFDFSHIKAVTPEEMWQVQFLVNEKIRHNAEISRSEDTYSGAIEKGALAFFGDKYGDTVRLVEIANGETFSFEVCGGTHVNQTGEVGAVYILGESSIGAGMRRIEAISGREAERLVWQNMQRDSRIADILQTAPSDIEERVIAISEQISSANNQIQQLERQMSALAATALLDEVQIVNEIKVLISVTEDPTVELLRSTGDWLRDKLGTGVVAIGSIVNGNPMVVCMITPDLVEKGMNAAHMVQEVAKIIGGGGGGRPESAQAGGKDSNKLREALSIVPGMISDLSGGE</sequence>
<dbReference type="Pfam" id="PF07973">
    <property type="entry name" value="tRNA_SAD"/>
    <property type="match status" value="1"/>
</dbReference>
<keyword evidence="7" id="KW-0547">Nucleotide-binding</keyword>
<keyword evidence="10" id="KW-0694">RNA-binding</keyword>
<dbReference type="InterPro" id="IPR045864">
    <property type="entry name" value="aa-tRNA-synth_II/BPL/LPL"/>
</dbReference>
<dbReference type="GO" id="GO:0002161">
    <property type="term" value="F:aminoacyl-tRNA deacylase activity"/>
    <property type="evidence" value="ECO:0007669"/>
    <property type="project" value="TreeGrafter"/>
</dbReference>
<protein>
    <recommendedName>
        <fullName evidence="3">Alanine--tRNA ligase</fullName>
        <ecNumber evidence="2">6.1.1.7</ecNumber>
    </recommendedName>
</protein>
<dbReference type="PROSITE" id="PS50860">
    <property type="entry name" value="AA_TRNA_LIGASE_II_ALA"/>
    <property type="match status" value="1"/>
</dbReference>
<dbReference type="InterPro" id="IPR050058">
    <property type="entry name" value="Ala-tRNA_ligase"/>
</dbReference>
<dbReference type="SMART" id="SM00863">
    <property type="entry name" value="tRNA_SAD"/>
    <property type="match status" value="1"/>
</dbReference>
<name>A0A381P1W8_9ZZZZ</name>
<keyword evidence="4" id="KW-0820">tRNA-binding</keyword>
<dbReference type="Pfam" id="PF02272">
    <property type="entry name" value="DHHA1"/>
    <property type="match status" value="1"/>
</dbReference>
<accession>A0A381P1W8</accession>
<dbReference type="GO" id="GO:0005829">
    <property type="term" value="C:cytosol"/>
    <property type="evidence" value="ECO:0007669"/>
    <property type="project" value="TreeGrafter"/>
</dbReference>
<gene>
    <name evidence="15" type="ORF">METZ01_LOCUS13789</name>
</gene>
<reference evidence="15" key="1">
    <citation type="submission" date="2018-05" db="EMBL/GenBank/DDBJ databases">
        <authorList>
            <person name="Lanie J.A."/>
            <person name="Ng W.-L."/>
            <person name="Kazmierczak K.M."/>
            <person name="Andrzejewski T.M."/>
            <person name="Davidsen T.M."/>
            <person name="Wayne K.J."/>
            <person name="Tettelin H."/>
            <person name="Glass J.I."/>
            <person name="Rusch D."/>
            <person name="Podicherti R."/>
            <person name="Tsui H.-C.T."/>
            <person name="Winkler M.E."/>
        </authorList>
    </citation>
    <scope>NUCLEOTIDE SEQUENCE</scope>
</reference>
<dbReference type="InterPro" id="IPR009000">
    <property type="entry name" value="Transl_B-barrel_sf"/>
</dbReference>
<dbReference type="InterPro" id="IPR018162">
    <property type="entry name" value="Ala-tRNA-ligase_IIc_anticod-bd"/>
</dbReference>
<dbReference type="Gene3D" id="3.30.930.10">
    <property type="entry name" value="Bira Bifunctional Protein, Domain 2"/>
    <property type="match status" value="1"/>
</dbReference>
<dbReference type="Pfam" id="PF01411">
    <property type="entry name" value="tRNA-synt_2c"/>
    <property type="match status" value="1"/>
</dbReference>
<dbReference type="Gene3D" id="3.30.54.20">
    <property type="match status" value="1"/>
</dbReference>
<dbReference type="GO" id="GO:0005524">
    <property type="term" value="F:ATP binding"/>
    <property type="evidence" value="ECO:0007669"/>
    <property type="project" value="UniProtKB-KW"/>
</dbReference>
<dbReference type="EMBL" id="UINC01000775">
    <property type="protein sequence ID" value="SUZ60935.1"/>
    <property type="molecule type" value="Genomic_DNA"/>
</dbReference>
<evidence type="ECO:0000256" key="9">
    <source>
        <dbReference type="ARBA" id="ARBA00022840"/>
    </source>
</evidence>
<dbReference type="SUPFAM" id="SSF50447">
    <property type="entry name" value="Translation proteins"/>
    <property type="match status" value="1"/>
</dbReference>
<dbReference type="FunFam" id="3.30.980.10:FF:000004">
    <property type="entry name" value="Alanine--tRNA ligase, cytoplasmic"/>
    <property type="match status" value="1"/>
</dbReference>
<dbReference type="PANTHER" id="PTHR11777:SF9">
    <property type="entry name" value="ALANINE--TRNA LIGASE, CYTOPLASMIC"/>
    <property type="match status" value="1"/>
</dbReference>
<dbReference type="Gene3D" id="2.40.30.130">
    <property type="match status" value="1"/>
</dbReference>
<dbReference type="GO" id="GO:0000049">
    <property type="term" value="F:tRNA binding"/>
    <property type="evidence" value="ECO:0007669"/>
    <property type="project" value="UniProtKB-KW"/>
</dbReference>
<keyword evidence="5" id="KW-0436">Ligase</keyword>
<evidence type="ECO:0000256" key="10">
    <source>
        <dbReference type="ARBA" id="ARBA00022884"/>
    </source>
</evidence>
<dbReference type="InterPro" id="IPR018164">
    <property type="entry name" value="Ala-tRNA-synth_IIc_N"/>
</dbReference>
<keyword evidence="12" id="KW-0030">Aminoacyl-tRNA synthetase</keyword>
<evidence type="ECO:0000256" key="12">
    <source>
        <dbReference type="ARBA" id="ARBA00023146"/>
    </source>
</evidence>
<dbReference type="InterPro" id="IPR018163">
    <property type="entry name" value="Thr/Ala-tRNA-synth_IIc_edit"/>
</dbReference>
<dbReference type="GO" id="GO:0006419">
    <property type="term" value="P:alanyl-tRNA aminoacylation"/>
    <property type="evidence" value="ECO:0007669"/>
    <property type="project" value="InterPro"/>
</dbReference>
<evidence type="ECO:0000256" key="3">
    <source>
        <dbReference type="ARBA" id="ARBA00017959"/>
    </source>
</evidence>
<dbReference type="SUPFAM" id="SSF101353">
    <property type="entry name" value="Putative anticodon-binding domain of alanyl-tRNA synthetase (AlaRS)"/>
    <property type="match status" value="1"/>
</dbReference>
<keyword evidence="6" id="KW-0479">Metal-binding</keyword>
<dbReference type="InterPro" id="IPR012947">
    <property type="entry name" value="tRNA_SAD"/>
</dbReference>
<dbReference type="PANTHER" id="PTHR11777">
    <property type="entry name" value="ALANYL-TRNA SYNTHETASE"/>
    <property type="match status" value="1"/>
</dbReference>
<dbReference type="GO" id="GO:0046872">
    <property type="term" value="F:metal ion binding"/>
    <property type="evidence" value="ECO:0007669"/>
    <property type="project" value="UniProtKB-KW"/>
</dbReference>